<organism evidence="2 3">
    <name type="scientific">Rummeliibacillus stabekisii</name>
    <dbReference type="NCBI Taxonomy" id="241244"/>
    <lineage>
        <taxon>Bacteria</taxon>
        <taxon>Bacillati</taxon>
        <taxon>Bacillota</taxon>
        <taxon>Bacilli</taxon>
        <taxon>Bacillales</taxon>
        <taxon>Caryophanaceae</taxon>
        <taxon>Rummeliibacillus</taxon>
    </lineage>
</organism>
<reference evidence="3" key="2">
    <citation type="submission" date="2016-03" db="EMBL/GenBank/DDBJ databases">
        <authorList>
            <person name="Ploux O."/>
        </authorList>
    </citation>
    <scope>NUCLEOTIDE SEQUENCE [LARGE SCALE GENOMIC DNA]</scope>
    <source>
        <strain evidence="3">PP9</strain>
    </source>
</reference>
<proteinExistence type="predicted"/>
<reference evidence="2 3" key="1">
    <citation type="journal article" date="2016" name="Genome Announc.">
        <title>Whole-Genome Sequence of Rummeliibacillus stabekisii Strain PP9 Isolated from Antarctic Soil.</title>
        <authorList>
            <person name="da Mota F.F."/>
            <person name="Vollu R.E."/>
            <person name="Jurelevicius D."/>
            <person name="Seldin L."/>
        </authorList>
    </citation>
    <scope>NUCLEOTIDE SEQUENCE [LARGE SCALE GENOMIC DNA]</scope>
    <source>
        <strain evidence="2 3">PP9</strain>
    </source>
</reference>
<dbReference type="OrthoDB" id="8115576at2"/>
<accession>A0A143HF44</accession>
<evidence type="ECO:0000313" key="3">
    <source>
        <dbReference type="Proteomes" id="UP000076021"/>
    </source>
</evidence>
<dbReference type="Gene3D" id="1.10.260.40">
    <property type="entry name" value="lambda repressor-like DNA-binding domains"/>
    <property type="match status" value="1"/>
</dbReference>
<dbReference type="InterPro" id="IPR001387">
    <property type="entry name" value="Cro/C1-type_HTH"/>
</dbReference>
<dbReference type="SUPFAM" id="SSF47413">
    <property type="entry name" value="lambda repressor-like DNA-binding domains"/>
    <property type="match status" value="1"/>
</dbReference>
<dbReference type="CDD" id="cd00093">
    <property type="entry name" value="HTH_XRE"/>
    <property type="match status" value="1"/>
</dbReference>
<dbReference type="InterPro" id="IPR010982">
    <property type="entry name" value="Lambda_DNA-bd_dom_sf"/>
</dbReference>
<dbReference type="PROSITE" id="PS50943">
    <property type="entry name" value="HTH_CROC1"/>
    <property type="match status" value="1"/>
</dbReference>
<dbReference type="AlphaFoldDB" id="A0A143HF44"/>
<protein>
    <recommendedName>
        <fullName evidence="1">HTH cro/C1-type domain-containing protein</fullName>
    </recommendedName>
</protein>
<sequence>MSSDRIMIGDRLNHLLEINGMDPKRLDISKEDLLSEHGFNKSSLQKYLTNVRRPNLEDIVALSNLFNTNVDYLVGNKEYILDTFDPEYLKEFFTFASEEMTIHFRDRHNVELSNNDSTYPMLFALIHYLVSPDKTLEDYSTEEAQFHKDIIEHIIAIFYGTLRMAKFPNFHIDELKGILSGISDYLDEEYSFKDAAIINSLEKREDKTAEEKIEILKSYIHVNMTNGRKALELLQELSERK</sequence>
<dbReference type="GO" id="GO:0003677">
    <property type="term" value="F:DNA binding"/>
    <property type="evidence" value="ECO:0007669"/>
    <property type="project" value="InterPro"/>
</dbReference>
<dbReference type="Proteomes" id="UP000076021">
    <property type="component" value="Chromosome"/>
</dbReference>
<gene>
    <name evidence="2" type="ORF">ATY39_13595</name>
</gene>
<dbReference type="EMBL" id="CP014806">
    <property type="protein sequence ID" value="AMX00353.1"/>
    <property type="molecule type" value="Genomic_DNA"/>
</dbReference>
<evidence type="ECO:0000313" key="2">
    <source>
        <dbReference type="EMBL" id="AMX00353.1"/>
    </source>
</evidence>
<feature type="domain" description="HTH cro/C1-type" evidence="1">
    <location>
        <begin position="38"/>
        <end position="73"/>
    </location>
</feature>
<dbReference type="KEGG" id="rst:ATY39_13595"/>
<evidence type="ECO:0000259" key="1">
    <source>
        <dbReference type="PROSITE" id="PS50943"/>
    </source>
</evidence>
<dbReference type="RefSeq" id="WP_066790638.1">
    <property type="nucleotide sequence ID" value="NZ_CP014806.1"/>
</dbReference>
<name>A0A143HF44_9BACL</name>
<keyword evidence="3" id="KW-1185">Reference proteome</keyword>